<dbReference type="EMBL" id="CP138589">
    <property type="protein sequence ID" value="WPH03464.1"/>
    <property type="molecule type" value="Genomic_DNA"/>
</dbReference>
<dbReference type="GO" id="GO:0005634">
    <property type="term" value="C:nucleus"/>
    <property type="evidence" value="ECO:0007669"/>
    <property type="project" value="TreeGrafter"/>
</dbReference>
<dbReference type="InterPro" id="IPR019510">
    <property type="entry name" value="AKAP7-like_phosphoesterase"/>
</dbReference>
<gene>
    <name evidence="3" type="ORF">R9X50_00634400</name>
</gene>
<feature type="region of interest" description="Disordered" evidence="1">
    <location>
        <begin position="201"/>
        <end position="232"/>
    </location>
</feature>
<dbReference type="AlphaFoldDB" id="A0AAQ3R9T3"/>
<feature type="compositionally biased region" description="Polar residues" evidence="1">
    <location>
        <begin position="207"/>
        <end position="219"/>
    </location>
</feature>
<dbReference type="Pfam" id="PF10469">
    <property type="entry name" value="AKAP7_NLS"/>
    <property type="match status" value="1"/>
</dbReference>
<sequence>MPRHRGPRKPPASKKPPLTHFVCLPLVTKASRSQLKDSVRKFTDLVIPKLQSSISVNGAEAPVSSTTSTIHPKAIRPVGTLHCTLGVMSLNKLKLDEAVKCLQELDIASMLRKTNDNEAAPSDQGASTPDPLKIDLKGLVSMHSIESTSVLYAVPIDHSGRLQDFCLSIHAAFKERGLLVEEDRPLKLHATIVNTVYAKGRKRPSPKISQSSQPESSTANEDRDDRSSGHGWRANATLKMDATAMLEQFKDFTWAQEVALDRVAICEMGAKPIIDECGRIIDEEYMQFATVALPT</sequence>
<dbReference type="PANTHER" id="PTHR13360">
    <property type="entry name" value="ACTIVATING SIGNAL COINTEGRATOR 1 COMPLEX SUBUNIT 1"/>
    <property type="match status" value="1"/>
</dbReference>
<dbReference type="PANTHER" id="PTHR13360:SF1">
    <property type="entry name" value="ACTIVATING SIGNAL COINTEGRATOR 1 COMPLEX SUBUNIT 1"/>
    <property type="match status" value="1"/>
</dbReference>
<evidence type="ECO:0000313" key="4">
    <source>
        <dbReference type="Proteomes" id="UP001303373"/>
    </source>
</evidence>
<dbReference type="GO" id="GO:0006307">
    <property type="term" value="P:DNA alkylation repair"/>
    <property type="evidence" value="ECO:0007669"/>
    <property type="project" value="InterPro"/>
</dbReference>
<accession>A0AAQ3R9T3</accession>
<dbReference type="InterPro" id="IPR009210">
    <property type="entry name" value="ASCC1"/>
</dbReference>
<proteinExistence type="predicted"/>
<reference evidence="3 4" key="1">
    <citation type="submission" date="2023-11" db="EMBL/GenBank/DDBJ databases">
        <title>An acidophilic fungus is an integral part of prey digestion in a carnivorous sundew plant.</title>
        <authorList>
            <person name="Tsai I.J."/>
        </authorList>
    </citation>
    <scope>NUCLEOTIDE SEQUENCE [LARGE SCALE GENOMIC DNA]</scope>
    <source>
        <strain evidence="3">169a</strain>
    </source>
</reference>
<feature type="domain" description="A-kinase anchor protein 7-like phosphoesterase" evidence="2">
    <location>
        <begin position="19"/>
        <end position="271"/>
    </location>
</feature>
<dbReference type="GO" id="GO:0006355">
    <property type="term" value="P:regulation of DNA-templated transcription"/>
    <property type="evidence" value="ECO:0007669"/>
    <property type="project" value="TreeGrafter"/>
</dbReference>
<organism evidence="3 4">
    <name type="scientific">Acrodontium crateriforme</name>
    <dbReference type="NCBI Taxonomy" id="150365"/>
    <lineage>
        <taxon>Eukaryota</taxon>
        <taxon>Fungi</taxon>
        <taxon>Dikarya</taxon>
        <taxon>Ascomycota</taxon>
        <taxon>Pezizomycotina</taxon>
        <taxon>Dothideomycetes</taxon>
        <taxon>Dothideomycetidae</taxon>
        <taxon>Mycosphaerellales</taxon>
        <taxon>Teratosphaeriaceae</taxon>
        <taxon>Acrodontium</taxon>
    </lineage>
</organism>
<protein>
    <recommendedName>
        <fullName evidence="2">A-kinase anchor protein 7-like phosphoesterase domain-containing protein</fullName>
    </recommendedName>
</protein>
<evidence type="ECO:0000256" key="1">
    <source>
        <dbReference type="SAM" id="MobiDB-lite"/>
    </source>
</evidence>
<evidence type="ECO:0000259" key="2">
    <source>
        <dbReference type="Pfam" id="PF10469"/>
    </source>
</evidence>
<dbReference type="Gene3D" id="3.90.1140.10">
    <property type="entry name" value="Cyclic phosphodiesterase"/>
    <property type="match status" value="1"/>
</dbReference>
<name>A0AAQ3R9T3_9PEZI</name>
<dbReference type="Proteomes" id="UP001303373">
    <property type="component" value="Chromosome 10"/>
</dbReference>
<keyword evidence="4" id="KW-1185">Reference proteome</keyword>
<evidence type="ECO:0000313" key="3">
    <source>
        <dbReference type="EMBL" id="WPH03464.1"/>
    </source>
</evidence>